<organism evidence="2 3">
    <name type="scientific">Brevundimonas vesicularis</name>
    <name type="common">Pseudomonas vesicularis</name>
    <dbReference type="NCBI Taxonomy" id="41276"/>
    <lineage>
        <taxon>Bacteria</taxon>
        <taxon>Pseudomonadati</taxon>
        <taxon>Pseudomonadota</taxon>
        <taxon>Alphaproteobacteria</taxon>
        <taxon>Caulobacterales</taxon>
        <taxon>Caulobacteraceae</taxon>
        <taxon>Brevundimonas</taxon>
    </lineage>
</organism>
<dbReference type="Pfam" id="PF13021">
    <property type="entry name" value="DUF3885"/>
    <property type="match status" value="1"/>
</dbReference>
<proteinExistence type="predicted"/>
<dbReference type="EMBL" id="UAQP01000005">
    <property type="protein sequence ID" value="SPU51736.1"/>
    <property type="molecule type" value="Genomic_DNA"/>
</dbReference>
<dbReference type="RefSeq" id="WP_112861292.1">
    <property type="nucleotide sequence ID" value="NZ_UAQP01000005.1"/>
</dbReference>
<name>A0A2X1CZ43_BREVE</name>
<sequence>MSGFEHSWSQFHGDHWPIGYRLRQGGAANWVRFHSLPQSKRYADSDDDWRTLLHRQNALAAAVLGHGPCWLVQTHWVSAPGTTDIADVHDPFAATRAFDLQLAFELVDADDGELYRWRVHAGPTRWSNGRFDDLLKKIADDEAGPTLWMAQADGSIFAPYDGGVDLFLSQPSQVAQLKTAHKNWLSAHPEGL</sequence>
<dbReference type="Proteomes" id="UP000251186">
    <property type="component" value="Unassembled WGS sequence"/>
</dbReference>
<evidence type="ECO:0000313" key="2">
    <source>
        <dbReference type="EMBL" id="SPU51736.1"/>
    </source>
</evidence>
<accession>A0A2X1CZ43</accession>
<protein>
    <recommendedName>
        <fullName evidence="1">DUF3885 domain-containing protein</fullName>
    </recommendedName>
</protein>
<gene>
    <name evidence="2" type="ORF">NCTC11166_00043</name>
</gene>
<dbReference type="AlphaFoldDB" id="A0A2X1CZ43"/>
<evidence type="ECO:0000313" key="3">
    <source>
        <dbReference type="Proteomes" id="UP000251186"/>
    </source>
</evidence>
<evidence type="ECO:0000259" key="1">
    <source>
        <dbReference type="Pfam" id="PF13021"/>
    </source>
</evidence>
<dbReference type="InterPro" id="IPR024976">
    <property type="entry name" value="DUF3885"/>
</dbReference>
<reference evidence="2 3" key="1">
    <citation type="submission" date="2018-06" db="EMBL/GenBank/DDBJ databases">
        <authorList>
            <consortium name="Pathogen Informatics"/>
            <person name="Doyle S."/>
        </authorList>
    </citation>
    <scope>NUCLEOTIDE SEQUENCE [LARGE SCALE GENOMIC DNA]</scope>
    <source>
        <strain evidence="2 3">NCTC11166</strain>
    </source>
</reference>
<feature type="domain" description="DUF3885" evidence="1">
    <location>
        <begin position="19"/>
        <end position="189"/>
    </location>
</feature>